<sequence length="272" mass="30813">MRARSLVFDLFGDYLRYRGGAVRLRALVALLGCFDVPEPTTRVAVARLRKEGWLAAERQGRETVYSLTDMAWEMLDEGRERIFGRATAPWDGIWHTVIYQVPESDRAVREQLRKKLAWLGFGPLAPAVWVSPHARGGQVRAAFDDEPSVKLDLLQSRSEGADADRDIAARAWDLPELDRAYVDFLEAYRPRLPRYRDGDLRGAESLVERMTLIHDYRRFPFRDPDLPYELLPAGWRGRAAHEVFLEAHSLLRGPAEACVDALLEPAAASAVS</sequence>
<evidence type="ECO:0000313" key="5">
    <source>
        <dbReference type="Proteomes" id="UP000286716"/>
    </source>
</evidence>
<dbReference type="InterPro" id="IPR048846">
    <property type="entry name" value="PaaX-like_central"/>
</dbReference>
<evidence type="ECO:0000259" key="3">
    <source>
        <dbReference type="Pfam" id="PF20803"/>
    </source>
</evidence>
<dbReference type="Pfam" id="PF07848">
    <property type="entry name" value="PaaX"/>
    <property type="match status" value="1"/>
</dbReference>
<dbReference type="InterPro" id="IPR036390">
    <property type="entry name" value="WH_DNA-bd_sf"/>
</dbReference>
<dbReference type="Gene3D" id="1.20.58.1460">
    <property type="match status" value="1"/>
</dbReference>
<organism evidence="4 5">
    <name type="scientific">Amycolatopsis balhimycina DSM 5908</name>
    <dbReference type="NCBI Taxonomy" id="1081091"/>
    <lineage>
        <taxon>Bacteria</taxon>
        <taxon>Bacillati</taxon>
        <taxon>Actinomycetota</taxon>
        <taxon>Actinomycetes</taxon>
        <taxon>Pseudonocardiales</taxon>
        <taxon>Pseudonocardiaceae</taxon>
        <taxon>Amycolatopsis</taxon>
    </lineage>
</organism>
<dbReference type="EMBL" id="QHHU01000021">
    <property type="protein sequence ID" value="RSM44195.1"/>
    <property type="molecule type" value="Genomic_DNA"/>
</dbReference>
<dbReference type="InterPro" id="IPR036388">
    <property type="entry name" value="WH-like_DNA-bd_sf"/>
</dbReference>
<dbReference type="PANTHER" id="PTHR30319:SF1">
    <property type="entry name" value="TRANSCRIPTIONAL REPRESSOR PAAX"/>
    <property type="match status" value="1"/>
</dbReference>
<feature type="domain" description="Transcriptional repressor PaaX-like N-terminal" evidence="1">
    <location>
        <begin position="2"/>
        <end position="70"/>
    </location>
</feature>
<accession>A0A428WMA8</accession>
<protein>
    <submittedName>
        <fullName evidence="4">PaaX family transcriptional regulator</fullName>
    </submittedName>
</protein>
<dbReference type="Pfam" id="PF08223">
    <property type="entry name" value="PaaX_C"/>
    <property type="match status" value="1"/>
</dbReference>
<dbReference type="SUPFAM" id="SSF46785">
    <property type="entry name" value="Winged helix' DNA-binding domain"/>
    <property type="match status" value="1"/>
</dbReference>
<comment type="caution">
    <text evidence="4">The sequence shown here is derived from an EMBL/GenBank/DDBJ whole genome shotgun (WGS) entry which is preliminary data.</text>
</comment>
<dbReference type="Pfam" id="PF20803">
    <property type="entry name" value="PaaX_M"/>
    <property type="match status" value="1"/>
</dbReference>
<gene>
    <name evidence="4" type="ORF">DMA12_16740</name>
</gene>
<feature type="domain" description="Transcriptional repressor PaaX-like central Cas2-like" evidence="3">
    <location>
        <begin position="88"/>
        <end position="167"/>
    </location>
</feature>
<dbReference type="PIRSF" id="PIRSF020623">
    <property type="entry name" value="PaaX"/>
    <property type="match status" value="1"/>
</dbReference>
<dbReference type="RefSeq" id="WP_020639889.1">
    <property type="nucleotide sequence ID" value="NZ_QHHU01000021.1"/>
</dbReference>
<dbReference type="InterPro" id="IPR012906">
    <property type="entry name" value="PaaX-like_N"/>
</dbReference>
<dbReference type="InterPro" id="IPR013225">
    <property type="entry name" value="PaaX_C"/>
</dbReference>
<dbReference type="InterPro" id="IPR011965">
    <property type="entry name" value="PaaX_trns_reg"/>
</dbReference>
<proteinExistence type="predicted"/>
<name>A0A428WMA8_AMYBA</name>
<dbReference type="AlphaFoldDB" id="A0A428WMA8"/>
<dbReference type="PANTHER" id="PTHR30319">
    <property type="entry name" value="PHENYLACETIC ACID REGULATOR-RELATED TRANSCRIPTIONAL REPRESSOR"/>
    <property type="match status" value="1"/>
</dbReference>
<reference evidence="4 5" key="1">
    <citation type="submission" date="2018-05" db="EMBL/GenBank/DDBJ databases">
        <title>Evolution of GPA BGCs.</title>
        <authorList>
            <person name="Waglechner N."/>
            <person name="Wright G.D."/>
        </authorList>
    </citation>
    <scope>NUCLEOTIDE SEQUENCE [LARGE SCALE GENOMIC DNA]</scope>
    <source>
        <strain evidence="4 5">DSM 5908</strain>
    </source>
</reference>
<evidence type="ECO:0000259" key="2">
    <source>
        <dbReference type="Pfam" id="PF08223"/>
    </source>
</evidence>
<keyword evidence="5" id="KW-1185">Reference proteome</keyword>
<dbReference type="Gene3D" id="3.30.70.2650">
    <property type="match status" value="1"/>
</dbReference>
<feature type="domain" description="Transcriptional repressor PaaX-like C-terminal" evidence="2">
    <location>
        <begin position="172"/>
        <end position="259"/>
    </location>
</feature>
<dbReference type="Proteomes" id="UP000286716">
    <property type="component" value="Unassembled WGS sequence"/>
</dbReference>
<dbReference type="OrthoDB" id="2270427at2"/>
<dbReference type="Gene3D" id="1.10.10.10">
    <property type="entry name" value="Winged helix-like DNA-binding domain superfamily/Winged helix DNA-binding domain"/>
    <property type="match status" value="1"/>
</dbReference>
<dbReference type="GO" id="GO:0006351">
    <property type="term" value="P:DNA-templated transcription"/>
    <property type="evidence" value="ECO:0007669"/>
    <property type="project" value="InterPro"/>
</dbReference>
<evidence type="ECO:0000313" key="4">
    <source>
        <dbReference type="EMBL" id="RSM44195.1"/>
    </source>
</evidence>
<evidence type="ECO:0000259" key="1">
    <source>
        <dbReference type="Pfam" id="PF07848"/>
    </source>
</evidence>